<dbReference type="PROSITE" id="PS50943">
    <property type="entry name" value="HTH_CROC1"/>
    <property type="match status" value="1"/>
</dbReference>
<feature type="domain" description="HTH cro/C1-type" evidence="2">
    <location>
        <begin position="35"/>
        <end position="82"/>
    </location>
</feature>
<keyword evidence="4" id="KW-1185">Reference proteome</keyword>
<gene>
    <name evidence="3" type="ORF">JKJ07_35215</name>
</gene>
<sequence length="298" mass="32553">MTSSNALGEFLRARRAATRPETVGMPSGGRRRVPGLRRDEVAVLAGVSTDYYVRLEQGRERNPSDEVLGALGRVFGLDGDAMAHLRRLAGTRFGADLPPRIGSSLPGFSSPGGRVDAGEQVSAGVRRLLELWRDTPAIVQNRCADVLAYNRLAGAIHPGLARDRNLLRAFFLDADERGLFPQWEQSARTAVAWLRAEADPDSARLASLVGELTLKSRDFARLWAQHDVRAKSTGRKAFRHPVVGEFAVEYETFRLEDGSGQTLTVYHAEPGSPDADALALLASHTVTGRVELQPDPHR</sequence>
<dbReference type="PANTHER" id="PTHR35010:SF2">
    <property type="entry name" value="BLL4672 PROTEIN"/>
    <property type="match status" value="1"/>
</dbReference>
<dbReference type="Pfam" id="PF17765">
    <property type="entry name" value="MLTR_LBD"/>
    <property type="match status" value="1"/>
</dbReference>
<dbReference type="Pfam" id="PF13560">
    <property type="entry name" value="HTH_31"/>
    <property type="match status" value="1"/>
</dbReference>
<proteinExistence type="predicted"/>
<dbReference type="InterPro" id="IPR010982">
    <property type="entry name" value="Lambda_DNA-bd_dom_sf"/>
</dbReference>
<dbReference type="SMART" id="SM00530">
    <property type="entry name" value="HTH_XRE"/>
    <property type="match status" value="1"/>
</dbReference>
<dbReference type="InterPro" id="IPR041413">
    <property type="entry name" value="MLTR_LBD"/>
</dbReference>
<comment type="caution">
    <text evidence="3">The sequence shown here is derived from an EMBL/GenBank/DDBJ whole genome shotgun (WGS) entry which is preliminary data.</text>
</comment>
<organism evidence="3 4">
    <name type="scientific">Paractinoplanes lichenicola</name>
    <dbReference type="NCBI Taxonomy" id="2802976"/>
    <lineage>
        <taxon>Bacteria</taxon>
        <taxon>Bacillati</taxon>
        <taxon>Actinomycetota</taxon>
        <taxon>Actinomycetes</taxon>
        <taxon>Micromonosporales</taxon>
        <taxon>Micromonosporaceae</taxon>
        <taxon>Paractinoplanes</taxon>
    </lineage>
</organism>
<name>A0ABS1VYL3_9ACTN</name>
<evidence type="ECO:0000256" key="1">
    <source>
        <dbReference type="SAM" id="MobiDB-lite"/>
    </source>
</evidence>
<dbReference type="SUPFAM" id="SSF47413">
    <property type="entry name" value="lambda repressor-like DNA-binding domains"/>
    <property type="match status" value="1"/>
</dbReference>
<dbReference type="RefSeq" id="WP_202996271.1">
    <property type="nucleotide sequence ID" value="NZ_JAENHO010000011.1"/>
</dbReference>
<feature type="region of interest" description="Disordered" evidence="1">
    <location>
        <begin position="1"/>
        <end position="32"/>
    </location>
</feature>
<evidence type="ECO:0000259" key="2">
    <source>
        <dbReference type="PROSITE" id="PS50943"/>
    </source>
</evidence>
<dbReference type="Gene3D" id="1.10.260.40">
    <property type="entry name" value="lambda repressor-like DNA-binding domains"/>
    <property type="match status" value="1"/>
</dbReference>
<reference evidence="3 4" key="1">
    <citation type="submission" date="2021-01" db="EMBL/GenBank/DDBJ databases">
        <title>Actinoplanes sp. nov. LDG1-01 isolated from lichen.</title>
        <authorList>
            <person name="Saeng-In P."/>
            <person name="Phongsopitanun W."/>
            <person name="Kanchanasin P."/>
            <person name="Yuki M."/>
            <person name="Kudo T."/>
            <person name="Ohkuma M."/>
            <person name="Tanasupawat S."/>
        </authorList>
    </citation>
    <scope>NUCLEOTIDE SEQUENCE [LARGE SCALE GENOMIC DNA]</scope>
    <source>
        <strain evidence="3 4">LDG1-01</strain>
    </source>
</reference>
<evidence type="ECO:0000313" key="4">
    <source>
        <dbReference type="Proteomes" id="UP000598996"/>
    </source>
</evidence>
<dbReference type="EMBL" id="JAENHO010000011">
    <property type="protein sequence ID" value="MBL7259581.1"/>
    <property type="molecule type" value="Genomic_DNA"/>
</dbReference>
<dbReference type="CDD" id="cd00093">
    <property type="entry name" value="HTH_XRE"/>
    <property type="match status" value="1"/>
</dbReference>
<dbReference type="InterPro" id="IPR001387">
    <property type="entry name" value="Cro/C1-type_HTH"/>
</dbReference>
<dbReference type="Gene3D" id="3.30.450.180">
    <property type="match status" value="1"/>
</dbReference>
<protein>
    <submittedName>
        <fullName evidence="3">Helix-turn-helix domain-containing protein</fullName>
    </submittedName>
</protein>
<dbReference type="Proteomes" id="UP000598996">
    <property type="component" value="Unassembled WGS sequence"/>
</dbReference>
<dbReference type="PANTHER" id="PTHR35010">
    <property type="entry name" value="BLL4672 PROTEIN-RELATED"/>
    <property type="match status" value="1"/>
</dbReference>
<evidence type="ECO:0000313" key="3">
    <source>
        <dbReference type="EMBL" id="MBL7259581.1"/>
    </source>
</evidence>
<accession>A0ABS1VYL3</accession>